<reference evidence="3" key="1">
    <citation type="submission" date="2022-10" db="EMBL/GenBank/DDBJ databases">
        <authorList>
            <person name="Yu W.X."/>
        </authorList>
    </citation>
    <scope>NUCLEOTIDE SEQUENCE</scope>
    <source>
        <strain evidence="3">AAT</strain>
    </source>
</reference>
<comment type="caution">
    <text evidence="3">The sequence shown here is derived from an EMBL/GenBank/DDBJ whole genome shotgun (WGS) entry which is preliminary data.</text>
</comment>
<feature type="chain" id="PRO_5042103239" evidence="1">
    <location>
        <begin position="20"/>
        <end position="242"/>
    </location>
</feature>
<name>A0AAE3SH10_9BACT</name>
<dbReference type="EMBL" id="JAPDPJ010000081">
    <property type="protein sequence ID" value="MCW3789075.1"/>
    <property type="molecule type" value="Genomic_DNA"/>
</dbReference>
<dbReference type="GO" id="GO:0055085">
    <property type="term" value="P:transmembrane transport"/>
    <property type="evidence" value="ECO:0007669"/>
    <property type="project" value="InterPro"/>
</dbReference>
<accession>A0AAE3SH10</accession>
<organism evidence="3 4">
    <name type="scientific">Plebeiibacterium sediminum</name>
    <dbReference type="NCBI Taxonomy" id="2992112"/>
    <lineage>
        <taxon>Bacteria</taxon>
        <taxon>Pseudomonadati</taxon>
        <taxon>Bacteroidota</taxon>
        <taxon>Bacteroidia</taxon>
        <taxon>Marinilabiliales</taxon>
        <taxon>Marinilabiliaceae</taxon>
        <taxon>Plebeiibacterium</taxon>
    </lineage>
</organism>
<evidence type="ECO:0000259" key="2">
    <source>
        <dbReference type="Pfam" id="PF03544"/>
    </source>
</evidence>
<protein>
    <submittedName>
        <fullName evidence="3">Energy transducer TonB</fullName>
    </submittedName>
</protein>
<feature type="signal peptide" evidence="1">
    <location>
        <begin position="1"/>
        <end position="19"/>
    </location>
</feature>
<dbReference type="Gene3D" id="3.30.1150.10">
    <property type="match status" value="1"/>
</dbReference>
<dbReference type="SUPFAM" id="SSF74653">
    <property type="entry name" value="TolA/TonB C-terminal domain"/>
    <property type="match status" value="1"/>
</dbReference>
<gene>
    <name evidence="3" type="ORF">OM075_21595</name>
</gene>
<evidence type="ECO:0000256" key="1">
    <source>
        <dbReference type="SAM" id="SignalP"/>
    </source>
</evidence>
<proteinExistence type="predicted"/>
<dbReference type="AlphaFoldDB" id="A0AAE3SH10"/>
<evidence type="ECO:0000313" key="4">
    <source>
        <dbReference type="Proteomes" id="UP001209229"/>
    </source>
</evidence>
<keyword evidence="4" id="KW-1185">Reference proteome</keyword>
<dbReference type="Pfam" id="PF03544">
    <property type="entry name" value="TonB_C"/>
    <property type="match status" value="1"/>
</dbReference>
<dbReference type="Proteomes" id="UP001209229">
    <property type="component" value="Unassembled WGS sequence"/>
</dbReference>
<evidence type="ECO:0000313" key="3">
    <source>
        <dbReference type="EMBL" id="MCW3789075.1"/>
    </source>
</evidence>
<dbReference type="RefSeq" id="WP_301192631.1">
    <property type="nucleotide sequence ID" value="NZ_JAPDPJ010000081.1"/>
</dbReference>
<keyword evidence="1" id="KW-0732">Signal</keyword>
<dbReference type="InterPro" id="IPR037682">
    <property type="entry name" value="TonB_C"/>
</dbReference>
<sequence length="242" mass="27082">MEKLGLLTGLLLVAGLTFAQVTKLEETTVEPPKFVGQQIMDSDEEMTSSPICYYLKNNLQSQNYSEEGVVTVLFTINPDGTLSNFTVKNSVDATNDNAVLNCLKSTSGLWQAGRVNGTPVEMEKEIYVHFVNPSTTSLEELAQENIMAAINKVETAKNVKNSIRLSAEKANKKATRKLHSALYYLDEATKYQPEEASIIFWQACAYDELGNEIRRAEKLNQFMEMVDLQYQAQVESVSIFLN</sequence>
<feature type="domain" description="TonB C-terminal" evidence="2">
    <location>
        <begin position="66"/>
        <end position="130"/>
    </location>
</feature>